<sequence>MKLAGVTTRKSFQFCNDHRFRPQTARCSLIIFDEDDIVVETSLGSVSFMSVSSYTPDQGEGGLTMAGSNLDLDKIQRQGEQSLAPGSVKVRLYTGRIKRGPGGGKRIILKAYPSGSRSEADAMAANELAAHASLQPPTVVMEPQHVTVLLGGFSPAFGSTAGEQWLVFRKDGATTAGQWAQETAQYVSQSGFLAVFDRGKAQRQQAFVKEILRQTMKGLAYIHSRNRLHQSLGPSSVVLNTTDTSGSRPLLARLQDLAFSVDVSDAALYGGATLADIWEKGTIDTKDPLKQLAANLWRRADQEGARTQMERRNFGIADDVYAAGLLLAYMAFMPFCAPGSIDAPSLQRLLESTFRLDVKAAREYCEADERWLGAVAFLDNDGGAGWDLLGAMLCPQWRQRPTAESCLNHPFLKEDTS</sequence>
<dbReference type="SMART" id="SM00220">
    <property type="entry name" value="S_TKc"/>
    <property type="match status" value="1"/>
</dbReference>
<name>A0ABP1FP08_9CHLO</name>
<comment type="caution">
    <text evidence="2">The sequence shown here is derived from an EMBL/GenBank/DDBJ whole genome shotgun (WGS) entry which is preliminary data.</text>
</comment>
<proteinExistence type="predicted"/>
<protein>
    <submittedName>
        <fullName evidence="2">G3943 protein</fullName>
    </submittedName>
</protein>
<evidence type="ECO:0000259" key="1">
    <source>
        <dbReference type="PROSITE" id="PS50011"/>
    </source>
</evidence>
<dbReference type="PANTHER" id="PTHR36796:SF1">
    <property type="entry name" value="PROTEIN KINASE SUPERFAMILY PROTEIN"/>
    <property type="match status" value="1"/>
</dbReference>
<dbReference type="Gene3D" id="1.10.510.10">
    <property type="entry name" value="Transferase(Phosphotransferase) domain 1"/>
    <property type="match status" value="1"/>
</dbReference>
<dbReference type="InterPro" id="IPR000719">
    <property type="entry name" value="Prot_kinase_dom"/>
</dbReference>
<evidence type="ECO:0000313" key="2">
    <source>
        <dbReference type="EMBL" id="CAL5221703.1"/>
    </source>
</evidence>
<dbReference type="PROSITE" id="PS50011">
    <property type="entry name" value="PROTEIN_KINASE_DOM"/>
    <property type="match status" value="1"/>
</dbReference>
<evidence type="ECO:0000313" key="3">
    <source>
        <dbReference type="Proteomes" id="UP001497392"/>
    </source>
</evidence>
<keyword evidence="3" id="KW-1185">Reference proteome</keyword>
<dbReference type="PANTHER" id="PTHR36796">
    <property type="entry name" value="PROTEIN KINASE SUPERFAMILY PROTEIN"/>
    <property type="match status" value="1"/>
</dbReference>
<feature type="domain" description="Protein kinase" evidence="1">
    <location>
        <begin position="77"/>
        <end position="412"/>
    </location>
</feature>
<gene>
    <name evidence="2" type="primary">g3943</name>
    <name evidence="2" type="ORF">VP750_LOCUS3362</name>
</gene>
<dbReference type="InterPro" id="IPR011009">
    <property type="entry name" value="Kinase-like_dom_sf"/>
</dbReference>
<accession>A0ABP1FP08</accession>
<organism evidence="2 3">
    <name type="scientific">Coccomyxa viridis</name>
    <dbReference type="NCBI Taxonomy" id="1274662"/>
    <lineage>
        <taxon>Eukaryota</taxon>
        <taxon>Viridiplantae</taxon>
        <taxon>Chlorophyta</taxon>
        <taxon>core chlorophytes</taxon>
        <taxon>Trebouxiophyceae</taxon>
        <taxon>Trebouxiophyceae incertae sedis</taxon>
        <taxon>Coccomyxaceae</taxon>
        <taxon>Coccomyxa</taxon>
    </lineage>
</organism>
<dbReference type="EMBL" id="CAXHTA020000005">
    <property type="protein sequence ID" value="CAL5221703.1"/>
    <property type="molecule type" value="Genomic_DNA"/>
</dbReference>
<dbReference type="SUPFAM" id="SSF56112">
    <property type="entry name" value="Protein kinase-like (PK-like)"/>
    <property type="match status" value="1"/>
</dbReference>
<reference evidence="2 3" key="1">
    <citation type="submission" date="2024-06" db="EMBL/GenBank/DDBJ databases">
        <authorList>
            <person name="Kraege A."/>
            <person name="Thomma B."/>
        </authorList>
    </citation>
    <scope>NUCLEOTIDE SEQUENCE [LARGE SCALE GENOMIC DNA]</scope>
</reference>
<dbReference type="Proteomes" id="UP001497392">
    <property type="component" value="Unassembled WGS sequence"/>
</dbReference>